<evidence type="ECO:0000259" key="6">
    <source>
        <dbReference type="Pfam" id="PF00916"/>
    </source>
</evidence>
<evidence type="ECO:0000256" key="4">
    <source>
        <dbReference type="ARBA" id="ARBA00023136"/>
    </source>
</evidence>
<feature type="transmembrane region" description="Helical" evidence="5">
    <location>
        <begin position="41"/>
        <end position="63"/>
    </location>
</feature>
<dbReference type="EMBL" id="SMCS01000003">
    <property type="protein sequence ID" value="TCV94797.1"/>
    <property type="molecule type" value="Genomic_DNA"/>
</dbReference>
<reference evidence="7 8" key="1">
    <citation type="submission" date="2019-03" db="EMBL/GenBank/DDBJ databases">
        <title>Above-ground endophytic microbial communities from plants in different locations in the United States.</title>
        <authorList>
            <person name="Frank C."/>
        </authorList>
    </citation>
    <scope>NUCLEOTIDE SEQUENCE [LARGE SCALE GENOMIC DNA]</scope>
    <source>
        <strain evidence="7 8">LP_13_YM</strain>
    </source>
</reference>
<protein>
    <submittedName>
        <fullName evidence="7">MFS superfamily sulfate permease-like transporter</fullName>
    </submittedName>
</protein>
<feature type="transmembrane region" description="Helical" evidence="5">
    <location>
        <begin position="374"/>
        <end position="402"/>
    </location>
</feature>
<feature type="transmembrane region" description="Helical" evidence="5">
    <location>
        <begin position="245"/>
        <end position="266"/>
    </location>
</feature>
<keyword evidence="4 5" id="KW-0472">Membrane</keyword>
<feature type="transmembrane region" description="Helical" evidence="5">
    <location>
        <begin position="115"/>
        <end position="137"/>
    </location>
</feature>
<feature type="transmembrane region" description="Helical" evidence="5">
    <location>
        <begin position="286"/>
        <end position="308"/>
    </location>
</feature>
<dbReference type="InterPro" id="IPR011547">
    <property type="entry name" value="SLC26A/SulP_dom"/>
</dbReference>
<dbReference type="GO" id="GO:0016020">
    <property type="term" value="C:membrane"/>
    <property type="evidence" value="ECO:0007669"/>
    <property type="project" value="UniProtKB-SubCell"/>
</dbReference>
<dbReference type="GO" id="GO:0055085">
    <property type="term" value="P:transmembrane transport"/>
    <property type="evidence" value="ECO:0007669"/>
    <property type="project" value="InterPro"/>
</dbReference>
<feature type="transmembrane region" description="Helical" evidence="5">
    <location>
        <begin position="83"/>
        <end position="103"/>
    </location>
</feature>
<dbReference type="InterPro" id="IPR001902">
    <property type="entry name" value="SLC26A/SulP_fam"/>
</dbReference>
<name>A0A4R3YPU8_9GAMM</name>
<comment type="subcellular location">
    <subcellularLocation>
        <location evidence="1">Membrane</location>
        <topology evidence="1">Multi-pass membrane protein</topology>
    </subcellularLocation>
</comment>
<accession>A0A4R3YPU8</accession>
<evidence type="ECO:0000313" key="8">
    <source>
        <dbReference type="Proteomes" id="UP000295645"/>
    </source>
</evidence>
<evidence type="ECO:0000256" key="1">
    <source>
        <dbReference type="ARBA" id="ARBA00004141"/>
    </source>
</evidence>
<feature type="transmembrane region" description="Helical" evidence="5">
    <location>
        <begin position="14"/>
        <end position="34"/>
    </location>
</feature>
<feature type="transmembrane region" description="Helical" evidence="5">
    <location>
        <begin position="193"/>
        <end position="212"/>
    </location>
</feature>
<evidence type="ECO:0000256" key="5">
    <source>
        <dbReference type="SAM" id="Phobius"/>
    </source>
</evidence>
<dbReference type="OrthoDB" id="9769739at2"/>
<proteinExistence type="predicted"/>
<gene>
    <name evidence="7" type="ORF">EC912_103282</name>
</gene>
<feature type="domain" description="SLC26A/SulP transporter" evidence="6">
    <location>
        <begin position="11"/>
        <end position="379"/>
    </location>
</feature>
<dbReference type="AlphaFoldDB" id="A0A4R3YPU8"/>
<dbReference type="Pfam" id="PF00916">
    <property type="entry name" value="Sulfate_transp"/>
    <property type="match status" value="1"/>
</dbReference>
<dbReference type="RefSeq" id="WP_132143432.1">
    <property type="nucleotide sequence ID" value="NZ_SMCS01000003.1"/>
</dbReference>
<feature type="transmembrane region" description="Helical" evidence="5">
    <location>
        <begin position="168"/>
        <end position="186"/>
    </location>
</feature>
<keyword evidence="3 5" id="KW-1133">Transmembrane helix</keyword>
<evidence type="ECO:0000313" key="7">
    <source>
        <dbReference type="EMBL" id="TCV94797.1"/>
    </source>
</evidence>
<keyword evidence="8" id="KW-1185">Reference proteome</keyword>
<evidence type="ECO:0000256" key="3">
    <source>
        <dbReference type="ARBA" id="ARBA00022989"/>
    </source>
</evidence>
<dbReference type="PANTHER" id="PTHR11814">
    <property type="entry name" value="SULFATE TRANSPORTER"/>
    <property type="match status" value="1"/>
</dbReference>
<dbReference type="Proteomes" id="UP000295645">
    <property type="component" value="Unassembled WGS sequence"/>
</dbReference>
<feature type="transmembrane region" description="Helical" evidence="5">
    <location>
        <begin position="320"/>
        <end position="338"/>
    </location>
</feature>
<keyword evidence="2 5" id="KW-0812">Transmembrane</keyword>
<organism evidence="7 8">
    <name type="scientific">Luteibacter rhizovicinus</name>
    <dbReference type="NCBI Taxonomy" id="242606"/>
    <lineage>
        <taxon>Bacteria</taxon>
        <taxon>Pseudomonadati</taxon>
        <taxon>Pseudomonadota</taxon>
        <taxon>Gammaproteobacteria</taxon>
        <taxon>Lysobacterales</taxon>
        <taxon>Rhodanobacteraceae</taxon>
        <taxon>Luteibacter</taxon>
    </lineage>
</organism>
<comment type="caution">
    <text evidence="7">The sequence shown here is derived from an EMBL/GenBank/DDBJ whole genome shotgun (WGS) entry which is preliminary data.</text>
</comment>
<sequence>MRAYFSQGLFGRDLLGSVVVFLVALPLCMGIAIASGMPPAAGLISGIVGGLVVGFLAGSPLQVSGPAAGLAVLVFELVRAHGVAALGPVVLLAGLIQLVAGVCRVGVWFRMTSPAVVAGMLSGIGILIVASQAHVLMDAAPKARGLENFAALPASLYEAFTGEGESHIALMIGLGTIAIMLAWEKLRPAKLKFLPGALIAVVAMTATAQYFAVNVNRVDVPSNLFSAISLPSMGSIFGLFDSTLLIAAATFAFIASAETLLSAAAVDRMHDGERTNYDRELAAQGIGNMICGFLGALPMTGVIVRSAANVQAGSATRMAAVLHGAWILVFALLLPWLMRMTPVSCLAGILVYTGVKMVNLKQVKDLAVFGRGTAAIYLATTIAIVATDLLTGVIVGFGLSLFRLALMSSKLKVDLAHHDEPGTASLTLKGSATFLKVPSMARTLESVPPNTRVNVILDGLHHVDQASLELLRDWGRNASKKGCELVVDWKELNLKVEGARAVA</sequence>
<evidence type="ECO:0000256" key="2">
    <source>
        <dbReference type="ARBA" id="ARBA00022692"/>
    </source>
</evidence>